<evidence type="ECO:0000313" key="3">
    <source>
        <dbReference type="Proteomes" id="UP000004994"/>
    </source>
</evidence>
<dbReference type="InParanoid" id="A0A3Q7FXQ2"/>
<keyword evidence="1" id="KW-0812">Transmembrane</keyword>
<protein>
    <submittedName>
        <fullName evidence="2">Uncharacterized protein</fullName>
    </submittedName>
</protein>
<dbReference type="Gramene" id="Solyc04g007705.1.1">
    <property type="protein sequence ID" value="Solyc04g007705.1.1"/>
    <property type="gene ID" value="Solyc04g007705.1"/>
</dbReference>
<dbReference type="AlphaFoldDB" id="A0A3Q7FXQ2"/>
<keyword evidence="3" id="KW-1185">Reference proteome</keyword>
<reference evidence="2" key="1">
    <citation type="journal article" date="2012" name="Nature">
        <title>The tomato genome sequence provides insights into fleshy fruit evolution.</title>
        <authorList>
            <consortium name="Tomato Genome Consortium"/>
        </authorList>
    </citation>
    <scope>NUCLEOTIDE SEQUENCE [LARGE SCALE GENOMIC DNA]</scope>
    <source>
        <strain evidence="2">cv. Heinz 1706</strain>
    </source>
</reference>
<proteinExistence type="predicted"/>
<sequence length="75" mass="8048">MACRLYPEGNAVQKTLTSQSHMAPTHLEKLILELLSMQRSVFVGVLWTASLGPSTVLAISGFLTLGELGGLGRHL</sequence>
<evidence type="ECO:0000313" key="2">
    <source>
        <dbReference type="EnsemblPlants" id="Solyc04g007705.1.1"/>
    </source>
</evidence>
<dbReference type="EnsemblPlants" id="Solyc04g007705.1.1">
    <property type="protein sequence ID" value="Solyc04g007705.1.1"/>
    <property type="gene ID" value="Solyc04g007705.1"/>
</dbReference>
<dbReference type="Proteomes" id="UP000004994">
    <property type="component" value="Chromosome 4"/>
</dbReference>
<name>A0A3Q7FXQ2_SOLLC</name>
<reference evidence="2" key="2">
    <citation type="submission" date="2019-01" db="UniProtKB">
        <authorList>
            <consortium name="EnsemblPlants"/>
        </authorList>
    </citation>
    <scope>IDENTIFICATION</scope>
    <source>
        <strain evidence="2">cv. Heinz 1706</strain>
    </source>
</reference>
<evidence type="ECO:0000256" key="1">
    <source>
        <dbReference type="SAM" id="Phobius"/>
    </source>
</evidence>
<keyword evidence="1" id="KW-0472">Membrane</keyword>
<accession>A0A3Q7FXQ2</accession>
<feature type="transmembrane region" description="Helical" evidence="1">
    <location>
        <begin position="41"/>
        <end position="65"/>
    </location>
</feature>
<keyword evidence="1" id="KW-1133">Transmembrane helix</keyword>
<organism evidence="2">
    <name type="scientific">Solanum lycopersicum</name>
    <name type="common">Tomato</name>
    <name type="synonym">Lycopersicon esculentum</name>
    <dbReference type="NCBI Taxonomy" id="4081"/>
    <lineage>
        <taxon>Eukaryota</taxon>
        <taxon>Viridiplantae</taxon>
        <taxon>Streptophyta</taxon>
        <taxon>Embryophyta</taxon>
        <taxon>Tracheophyta</taxon>
        <taxon>Spermatophyta</taxon>
        <taxon>Magnoliopsida</taxon>
        <taxon>eudicotyledons</taxon>
        <taxon>Gunneridae</taxon>
        <taxon>Pentapetalae</taxon>
        <taxon>asterids</taxon>
        <taxon>lamiids</taxon>
        <taxon>Solanales</taxon>
        <taxon>Solanaceae</taxon>
        <taxon>Solanoideae</taxon>
        <taxon>Solaneae</taxon>
        <taxon>Solanum</taxon>
        <taxon>Solanum subgen. Lycopersicon</taxon>
    </lineage>
</organism>